<dbReference type="InterPro" id="IPR050738">
    <property type="entry name" value="Sulfatase"/>
</dbReference>
<proteinExistence type="inferred from homology"/>
<reference evidence="8" key="1">
    <citation type="journal article" date="2019" name="Int. J. Syst. Evol. Microbiol.">
        <title>The Global Catalogue of Microorganisms (GCM) 10K type strain sequencing project: providing services to taxonomists for standard genome sequencing and annotation.</title>
        <authorList>
            <consortium name="The Broad Institute Genomics Platform"/>
            <consortium name="The Broad Institute Genome Sequencing Center for Infectious Disease"/>
            <person name="Wu L."/>
            <person name="Ma J."/>
        </authorList>
    </citation>
    <scope>NUCLEOTIDE SEQUENCE [LARGE SCALE GENOMIC DNA]</scope>
    <source>
        <strain evidence="8">CCUG 57942</strain>
    </source>
</reference>
<keyword evidence="2" id="KW-0479">Metal-binding</keyword>
<evidence type="ECO:0000256" key="2">
    <source>
        <dbReference type="ARBA" id="ARBA00022723"/>
    </source>
</evidence>
<dbReference type="RefSeq" id="WP_377178316.1">
    <property type="nucleotide sequence ID" value="NZ_JBHUJB010000047.1"/>
</dbReference>
<dbReference type="PANTHER" id="PTHR42693:SF53">
    <property type="entry name" value="ENDO-4-O-SULFATASE"/>
    <property type="match status" value="1"/>
</dbReference>
<keyword evidence="8" id="KW-1185">Reference proteome</keyword>
<feature type="chain" id="PRO_5047383981" evidence="5">
    <location>
        <begin position="20"/>
        <end position="473"/>
    </location>
</feature>
<evidence type="ECO:0000256" key="5">
    <source>
        <dbReference type="SAM" id="SignalP"/>
    </source>
</evidence>
<evidence type="ECO:0000256" key="1">
    <source>
        <dbReference type="ARBA" id="ARBA00008779"/>
    </source>
</evidence>
<name>A0ABW4ZCJ1_9BACT</name>
<dbReference type="InterPro" id="IPR000917">
    <property type="entry name" value="Sulfatase_N"/>
</dbReference>
<dbReference type="PANTHER" id="PTHR42693">
    <property type="entry name" value="ARYLSULFATASE FAMILY MEMBER"/>
    <property type="match status" value="1"/>
</dbReference>
<protein>
    <submittedName>
        <fullName evidence="7">Sulfatase</fullName>
    </submittedName>
</protein>
<feature type="signal peptide" evidence="5">
    <location>
        <begin position="1"/>
        <end position="19"/>
    </location>
</feature>
<dbReference type="Proteomes" id="UP001597389">
    <property type="component" value="Unassembled WGS sequence"/>
</dbReference>
<comment type="caution">
    <text evidence="7">The sequence shown here is derived from an EMBL/GenBank/DDBJ whole genome shotgun (WGS) entry which is preliminary data.</text>
</comment>
<dbReference type="Gene3D" id="3.40.720.10">
    <property type="entry name" value="Alkaline Phosphatase, subunit A"/>
    <property type="match status" value="1"/>
</dbReference>
<dbReference type="Gene3D" id="3.30.1120.10">
    <property type="match status" value="1"/>
</dbReference>
<dbReference type="InterPro" id="IPR024607">
    <property type="entry name" value="Sulfatase_CS"/>
</dbReference>
<evidence type="ECO:0000313" key="8">
    <source>
        <dbReference type="Proteomes" id="UP001597389"/>
    </source>
</evidence>
<evidence type="ECO:0000313" key="7">
    <source>
        <dbReference type="EMBL" id="MFD2159594.1"/>
    </source>
</evidence>
<accession>A0ABW4ZCJ1</accession>
<evidence type="ECO:0000256" key="4">
    <source>
        <dbReference type="ARBA" id="ARBA00022837"/>
    </source>
</evidence>
<dbReference type="PROSITE" id="PS00149">
    <property type="entry name" value="SULFATASE_2"/>
    <property type="match status" value="1"/>
</dbReference>
<comment type="similarity">
    <text evidence="1">Belongs to the sulfatase family.</text>
</comment>
<dbReference type="SUPFAM" id="SSF53649">
    <property type="entry name" value="Alkaline phosphatase-like"/>
    <property type="match status" value="1"/>
</dbReference>
<gene>
    <name evidence="7" type="ORF">ACFSW8_11835</name>
</gene>
<keyword evidence="4" id="KW-0106">Calcium</keyword>
<dbReference type="InterPro" id="IPR017850">
    <property type="entry name" value="Alkaline_phosphatase_core_sf"/>
</dbReference>
<dbReference type="PROSITE" id="PS00523">
    <property type="entry name" value="SULFATASE_1"/>
    <property type="match status" value="1"/>
</dbReference>
<evidence type="ECO:0000256" key="3">
    <source>
        <dbReference type="ARBA" id="ARBA00022801"/>
    </source>
</evidence>
<sequence>MMIRSLILTALCLCSSLQAAERPNILFILADDMGFGDLGCYGSSQIKTPALDALAANGVKFTDGYVSAPVCAPSRAGLLTGRYQQRFGFEHNLHSPHYLKPEKAGIPLDETTVAQRLKNLGYRTGLIGKWHVGSYLPEHHPNARGFDFFFGMLGGGHTYWPTLKKNSLLRNREKISEIRTPYLTDWFSREAEDFITQDSQNPWFLFLSYNTPHTPMQAKEEDLKAYSHISPKRRQIYCAMQKCMDDNIAQIISKLKATKQLENTLIVFCSDNGGSVTASSAINAPLNGMKGCFLEGGIRVPMIMHWPAGLKPGQTYSHPVITLDFTPTFVHLAGGKVEEEIVGSGKRAYKKTRDGVNLIPFLQGQKQGSPHQALFWRMAIRGSAVRSGQWKLIQTPHHPTMLFDLSNDLAEQHNLAPSMPEKVAELTNLYADWAESLKANPMWISDNFWSAYNKKLYDIDYDLTQPTGNTTKH</sequence>
<keyword evidence="3" id="KW-0378">Hydrolase</keyword>
<evidence type="ECO:0000259" key="6">
    <source>
        <dbReference type="Pfam" id="PF00884"/>
    </source>
</evidence>
<keyword evidence="5" id="KW-0732">Signal</keyword>
<dbReference type="EMBL" id="JBHUJB010000047">
    <property type="protein sequence ID" value="MFD2159594.1"/>
    <property type="molecule type" value="Genomic_DNA"/>
</dbReference>
<dbReference type="Pfam" id="PF00884">
    <property type="entry name" value="Sulfatase"/>
    <property type="match status" value="1"/>
</dbReference>
<feature type="domain" description="Sulfatase N-terminal" evidence="6">
    <location>
        <begin position="23"/>
        <end position="334"/>
    </location>
</feature>
<organism evidence="7 8">
    <name type="scientific">Rubritalea tangerina</name>
    <dbReference type="NCBI Taxonomy" id="430798"/>
    <lineage>
        <taxon>Bacteria</taxon>
        <taxon>Pseudomonadati</taxon>
        <taxon>Verrucomicrobiota</taxon>
        <taxon>Verrucomicrobiia</taxon>
        <taxon>Verrucomicrobiales</taxon>
        <taxon>Rubritaleaceae</taxon>
        <taxon>Rubritalea</taxon>
    </lineage>
</organism>